<dbReference type="PROSITE" id="PS50222">
    <property type="entry name" value="EF_HAND_2"/>
    <property type="match status" value="8"/>
</dbReference>
<dbReference type="InterPro" id="IPR039647">
    <property type="entry name" value="EF_hand_pair_protein_CML-like"/>
</dbReference>
<keyword evidence="12" id="KW-1185">Reference proteome</keyword>
<dbReference type="InterPro" id="IPR011992">
    <property type="entry name" value="EF-hand-dom_pair"/>
</dbReference>
<feature type="domain" description="EF-hand" evidence="10">
    <location>
        <begin position="2567"/>
        <end position="2602"/>
    </location>
</feature>
<gene>
    <name evidence="11" type="primary">Contig14706.g15665</name>
    <name evidence="11" type="ORF">STYLEM_18656</name>
</gene>
<evidence type="ECO:0000313" key="11">
    <source>
        <dbReference type="EMBL" id="CDW89523.1"/>
    </source>
</evidence>
<evidence type="ECO:0000256" key="4">
    <source>
        <dbReference type="ARBA" id="ARBA00022723"/>
    </source>
</evidence>
<proteinExistence type="inferred from homology"/>
<evidence type="ECO:0000256" key="8">
    <source>
        <dbReference type="ARBA" id="ARBA00025692"/>
    </source>
</evidence>
<feature type="compositionally biased region" description="Low complexity" evidence="9">
    <location>
        <begin position="81"/>
        <end position="120"/>
    </location>
</feature>
<accession>A0A078B7J9</accession>
<sequence length="3232" mass="370399">MPTLSLTKGAGKVEDRYPKKNIIVEDISIDRLKGGLKAPQNQHYGGNQMQQQQQQQWGGGGLGAGIGAGANQMYNQPPPQQNFSNQPYQQPFSQNQFQQPQQQQQQPYVQNQFQQQQQPYGSSAQNMLGGGFGANLGGGLNNMSMNDPVLSALCSKVRQQYQNGKIKSIADFFLPYDGCGSRQFEQWELVSISEGQIQMEDARRFLEQNGVNQGLGIRQIPYAKLANMIQAQTNIPLGSTQFESIYKNKSTLPAIQGYLTQIARIFNQSPQPDMIFDTYSRMQYMDQNEFSRFLNSIGIVGLQPYEVMQLFQYFVPQGESMITKISFIQGVKNVVPAQPGVGGPVAFEGAISRNNMPIFNQGPSGQGPVSYQTTFHTATSFLSANTSGFGIENPLEQQFLSNVRNFMNNNHGLTFEGLLAKSNIQPSAIYIEPLQFSDLCFRVDPRFQQQDVNTLLRLYDQDQYGRIKTYLLRQKIESVMRPLSQFGDRNANFHLDLDSHLLNNQMSPIQSPYGGDASAHSNYIRPPLVLENPISFGPGPQQQQFINQPAFQQPIGGNPYNNFGTGSQYNIQPILDKVSMFLSQLRITNLTKIFVISILKGKQVIELQEFLNFLQSPGLNISQSEAYQVANEFKVVATSSWKYQTQHFIDLERFEQSLYAGNKPQLDLMIQKNNSYMSMNKVYDAIRRYIMINGGDISKFFQEIDINKDNFIQKSELKIALQKIGHYEITDQEIDSIYWNFDKNKDGRISYSELCQQFSEFSNTKAIKDSSHWAYYIFESIRRACCSTQRPIADLFGLQGLNITNLQQKIPISKENFFKALAILQIPLTIEYEKKLLELLDADNNQQGTIDFIHFCEMVGMNFQPFQLQQLTNEYLRNPVAAAQQEKVRKFYRSLFDVMQSKNISLNNLRMIFMGCDLTGQLSIPYDEFIQKLREIDVERRIDFDAAKDALAKFYTVQAYQQRVNYSQFLDKLLFENEKYKVINLIFLTLQVAMAKLQKVDLYELFSQYDPHQMRSFDKGLLSQVLEILGLKLKREEIDWVLIEYDTQGTGIKLDFNTFKQDFEAYKTGVSPLNSFVNRQHMQYNDFQKFTSTHQPSNLPLNNIGRQPTSLIQSILNKIGRFLDSNLSYSIPKQLLECGITKTGILSREDFKRFIEVTMFLNREDCEHMLQHYDPMMRNEIKIAEVLVDIKDQVKNHQIRTTITELAQAYNFTEVQAQGFGNVGATGGVNSILQKYQKSFEEIQKAIIVQNMNTFTYFSQFSAGAPYINKDAFRTAMQRLQLSHLSALDIDTIFEALDSMHKHIIQIDNLDQAIRQNSRLSQQQMHEEILSKLVEVFNGDDTFLLSQLMERDRTRTAQLDLTTFIDYFQRNSPKNIVMSKIDLTFLAMKYTNPQLSPNIVNVNLFLDDFNLIRKQRGMMRGDFSGMHQMNEFGGSFGGNKAPAAMLNTGHRNLFLPQMTSTNTIAEKNHIMKPHDFRISIESQYLEELMRATYLAGKTVQEYFAEFSQRMNGGILQENNFLTAIQNLNINWVQSTANKHFQQIDLCFNSYQQKRQITPEQIDQAVYFGSKSKPYTYHNQFLQKQQIKSGYNLRNEIQRVDPAVNQQIHISEMRKIILDVIRVPTLNNDDIDFLCKKYIHHIPNQVQYKQFLDDYENVIKLQFSNVASSQKICEYIKKAASIQGLTIKDCFSKYSHTRGLLSQADFLTAMNSLEICPVIFENRQADALYKEINLRNAEMVTIAEVETFVVNLAAKPLKDMQNDVIDEMISKLQARNKVVDNIFKRDDPISKGLLPLHIFTKVLGTDLFTNKLDAELIALRYQDKDLNVNYNMFIKEFKIREKTYKAGGVSGATYGQGVGQEFGFQSNLGMSSQMATEQTKNRLKETLIKINDLVKSRNLQLASQLGQHERGSATGVIPFDLFNQTLMSQSLPIPSNDLMFVADNYIVEGGDRYNRFVDYRQFLQDLKFHGRSQVQQLRNALTKDQADIYAKLGRDVKRNGKANLLADDLLAIDITQRFYLTQTEISNVLKERGYPFSSLQMKKLLSPLDQNSQGQFNYKQMLELLVGEEAAASLFQGGLVGAGKGRANMDVQFVMPMQAIGGQNARMNNIGKELIKTGNNYEEAFRRVLTPERSQGPNPKLNLEDIYAALGICGFSPSVDERIEIQEFSLAKQDNNGLISVIEFLQAIGLPNQTLGPRGQKALPRRILNKNELKQAQDLVNVIRTEIMNKGQQVKDVFEPWKKQHGEISLPIFKFKLALASINPRCGSFTEQQIELLTYYLAQEVQNEISYKKLYLACTRTSTDPPLNQEGAEEIKNYEKKITEKLKKGTPIEILDLKFYMNQNNLMIQNIFKQTQKGEIQRQVFETALKNVGYQAKDMQKLIEILDTRGSRQFVSLDKLSTYLSKAQSIDGSRNITPQIARDRYQGFDAKCRLQLQKISEYLKRKNYTIQKMFQEMDVNGDGTVDKQEFVSRLNYMGIPGIMPSDYGMIFDAIDVNNDGVLSYSEFGMFIEGAKATRQQRTQELDQNLIESMKKEIKDLFHQFDENSDGKVTADEIVKSMMAIGQRITLDEAANMIAQIDHNGDRALDENEFIQLMLPKMKEDLLSQEDSLEDLRAMFMDADVDHSGTLSIDEIYGVIQKLGADVTFEDLIELMNEIDVNRDGELDIDEFIALMNMGDELQFRNAMSKNTFMNIKRARKLHPLDFFKNFKNMPQNFVPSFFTEKWVKFKKNLPSSVFVPQIDPATMLYKDLYPVLQENLTPNQMQLAFQPRVRPLITEVGCQLLLEEATGVPMPASGQGFDSRTQIVKRVVRIGLYDTVKKDFIINAVQVNALYNQVDEDVWKFNSWGDNGTNPVLFKTSNRDEYIKPHIFVIFELVTAVKINDKVTEMSCGWCQLETTLLDRGLKHKLPIKGGSPNAEMLIKDQDIHTNRTGMKYIIGKLQSKIPSQLTVVIRTHQKFSDETKLHLDLLPSTCFIQKRLLYFVSGFRNYIGEKFLKASQMSQFRQPEGDVVISCFPRILDNPDICEQIIAIWTEDVWKQMSAKSKMQINILMERTQEFIQKLYPVIYADEFKFKESDYTMSAAGDQYLLGKREELIRAALCNRMDSKNKGVKHLEELTTFKPFTVRELEFEVWDTKIAKQDRYMRQYEEIGLISSSKVPSNNNSMMGSQNLAGIGQFSQGFGKNLMIDANINIQRQPAAMLSPNHNIQMQQQQQQQYPRGGLMQAAMNRFN</sequence>
<feature type="domain" description="EF-hand" evidence="10">
    <location>
        <begin position="2449"/>
        <end position="2479"/>
    </location>
</feature>
<dbReference type="Gene3D" id="1.10.238.10">
    <property type="entry name" value="EF-hand"/>
    <property type="match status" value="6"/>
</dbReference>
<evidence type="ECO:0000256" key="9">
    <source>
        <dbReference type="SAM" id="MobiDB-lite"/>
    </source>
</evidence>
<keyword evidence="5" id="KW-0677">Repeat</keyword>
<dbReference type="SMART" id="SM00054">
    <property type="entry name" value="EFh"/>
    <property type="match status" value="10"/>
</dbReference>
<dbReference type="Proteomes" id="UP000039865">
    <property type="component" value="Unassembled WGS sequence"/>
</dbReference>
<keyword evidence="6" id="KW-0106">Calcium</keyword>
<dbReference type="FunFam" id="1.10.238.10:FF:000178">
    <property type="entry name" value="Calmodulin-2 A"/>
    <property type="match status" value="1"/>
</dbReference>
<dbReference type="Pfam" id="PF13499">
    <property type="entry name" value="EF-hand_7"/>
    <property type="match status" value="4"/>
</dbReference>
<dbReference type="SUPFAM" id="SSF47473">
    <property type="entry name" value="EF-hand"/>
    <property type="match status" value="6"/>
</dbReference>
<evidence type="ECO:0000256" key="7">
    <source>
        <dbReference type="ARBA" id="ARBA00023212"/>
    </source>
</evidence>
<name>A0A078B7J9_STYLE</name>
<feature type="domain" description="EF-hand" evidence="10">
    <location>
        <begin position="2609"/>
        <end position="2644"/>
    </location>
</feature>
<organism evidence="11 12">
    <name type="scientific">Stylonychia lemnae</name>
    <name type="common">Ciliate</name>
    <dbReference type="NCBI Taxonomy" id="5949"/>
    <lineage>
        <taxon>Eukaryota</taxon>
        <taxon>Sar</taxon>
        <taxon>Alveolata</taxon>
        <taxon>Ciliophora</taxon>
        <taxon>Intramacronucleata</taxon>
        <taxon>Spirotrichea</taxon>
        <taxon>Stichotrichia</taxon>
        <taxon>Sporadotrichida</taxon>
        <taxon>Oxytrichidae</taxon>
        <taxon>Stylonychinae</taxon>
        <taxon>Stylonychia</taxon>
    </lineage>
</organism>
<dbReference type="EMBL" id="CCKQ01017622">
    <property type="protein sequence ID" value="CDW89523.1"/>
    <property type="molecule type" value="Genomic_DNA"/>
</dbReference>
<dbReference type="InParanoid" id="A0A078B7J9"/>
<feature type="domain" description="EF-hand" evidence="10">
    <location>
        <begin position="2531"/>
        <end position="2566"/>
    </location>
</feature>
<comment type="function">
    <text evidence="8">Plays a fundamental role in microtubule organizing center structure and function. Component of the infraciliary lattice (ICL) and the ciliary basal bodies.</text>
</comment>
<evidence type="ECO:0000256" key="2">
    <source>
        <dbReference type="ARBA" id="ARBA00005253"/>
    </source>
</evidence>
<feature type="domain" description="EF-hand" evidence="10">
    <location>
        <begin position="2489"/>
        <end position="2516"/>
    </location>
</feature>
<dbReference type="OrthoDB" id="296982at2759"/>
<keyword evidence="3" id="KW-0963">Cytoplasm</keyword>
<evidence type="ECO:0000256" key="5">
    <source>
        <dbReference type="ARBA" id="ARBA00022737"/>
    </source>
</evidence>
<evidence type="ECO:0000256" key="3">
    <source>
        <dbReference type="ARBA" id="ARBA00022490"/>
    </source>
</evidence>
<evidence type="ECO:0000256" key="1">
    <source>
        <dbReference type="ARBA" id="ARBA00004245"/>
    </source>
</evidence>
<dbReference type="InterPro" id="IPR018247">
    <property type="entry name" value="EF_Hand_1_Ca_BS"/>
</dbReference>
<feature type="domain" description="EF-hand" evidence="10">
    <location>
        <begin position="2645"/>
        <end position="2680"/>
    </location>
</feature>
<dbReference type="GO" id="GO:0005509">
    <property type="term" value="F:calcium ion binding"/>
    <property type="evidence" value="ECO:0007669"/>
    <property type="project" value="InterPro"/>
</dbReference>
<dbReference type="PANTHER" id="PTHR10891">
    <property type="entry name" value="EF-HAND CALCIUM-BINDING DOMAIN CONTAINING PROTEIN"/>
    <property type="match status" value="1"/>
</dbReference>
<feature type="domain" description="EF-hand" evidence="10">
    <location>
        <begin position="729"/>
        <end position="764"/>
    </location>
</feature>
<dbReference type="InterPro" id="IPR002048">
    <property type="entry name" value="EF_hand_dom"/>
</dbReference>
<evidence type="ECO:0000313" key="12">
    <source>
        <dbReference type="Proteomes" id="UP000039865"/>
    </source>
</evidence>
<feature type="compositionally biased region" description="Gly residues" evidence="9">
    <location>
        <begin position="57"/>
        <end position="68"/>
    </location>
</feature>
<comment type="similarity">
    <text evidence="2">Belongs to the centrin family.</text>
</comment>
<evidence type="ECO:0000259" key="10">
    <source>
        <dbReference type="PROSITE" id="PS50222"/>
    </source>
</evidence>
<dbReference type="PROSITE" id="PS00018">
    <property type="entry name" value="EF_HAND_1"/>
    <property type="match status" value="8"/>
</dbReference>
<protein>
    <submittedName>
        <fullName evidence="11">Ef hand family protein</fullName>
    </submittedName>
</protein>
<dbReference type="CDD" id="cd00051">
    <property type="entry name" value="EFh"/>
    <property type="match status" value="3"/>
</dbReference>
<feature type="region of interest" description="Disordered" evidence="9">
    <location>
        <begin position="38"/>
        <end position="124"/>
    </location>
</feature>
<dbReference type="GO" id="GO:0005856">
    <property type="term" value="C:cytoskeleton"/>
    <property type="evidence" value="ECO:0007669"/>
    <property type="project" value="UniProtKB-SubCell"/>
</dbReference>
<keyword evidence="4" id="KW-0479">Metal-binding</keyword>
<feature type="domain" description="EF-hand" evidence="10">
    <location>
        <begin position="692"/>
        <end position="727"/>
    </location>
</feature>
<keyword evidence="7" id="KW-0206">Cytoskeleton</keyword>
<reference evidence="11 12" key="1">
    <citation type="submission" date="2014-06" db="EMBL/GenBank/DDBJ databases">
        <authorList>
            <person name="Swart Estienne"/>
        </authorList>
    </citation>
    <scope>NUCLEOTIDE SEQUENCE [LARGE SCALE GENOMIC DNA]</scope>
    <source>
        <strain evidence="11 12">130c</strain>
    </source>
</reference>
<feature type="compositionally biased region" description="Low complexity" evidence="9">
    <location>
        <begin position="40"/>
        <end position="56"/>
    </location>
</feature>
<comment type="subcellular location">
    <subcellularLocation>
        <location evidence="1">Cytoplasm</location>
        <location evidence="1">Cytoskeleton</location>
    </subcellularLocation>
</comment>
<evidence type="ECO:0000256" key="6">
    <source>
        <dbReference type="ARBA" id="ARBA00022837"/>
    </source>
</evidence>